<evidence type="ECO:0000313" key="2">
    <source>
        <dbReference type="Proteomes" id="UP001337655"/>
    </source>
</evidence>
<dbReference type="Proteomes" id="UP001337655">
    <property type="component" value="Unassembled WGS sequence"/>
</dbReference>
<dbReference type="EMBL" id="JAVRRT010000001">
    <property type="protein sequence ID" value="KAK5175184.1"/>
    <property type="molecule type" value="Genomic_DNA"/>
</dbReference>
<reference evidence="1 2" key="1">
    <citation type="submission" date="2023-08" db="EMBL/GenBank/DDBJ databases">
        <title>Black Yeasts Isolated from many extreme environments.</title>
        <authorList>
            <person name="Coleine C."/>
            <person name="Stajich J.E."/>
            <person name="Selbmann L."/>
        </authorList>
    </citation>
    <scope>NUCLEOTIDE SEQUENCE [LARGE SCALE GENOMIC DNA]</scope>
    <source>
        <strain evidence="1 2">CCFEE 5935</strain>
    </source>
</reference>
<dbReference type="GeneID" id="89921672"/>
<dbReference type="AlphaFoldDB" id="A0AAV9PMQ2"/>
<sequence>MEVRIGVIEAAAFDGLEKALLGDGSSAFDFLRPRPGIEVTLKGIQRPVQLFDFKQHERYYLHSAVFTTMAV</sequence>
<organism evidence="1 2">
    <name type="scientific">Saxophila tyrrhenica</name>
    <dbReference type="NCBI Taxonomy" id="1690608"/>
    <lineage>
        <taxon>Eukaryota</taxon>
        <taxon>Fungi</taxon>
        <taxon>Dikarya</taxon>
        <taxon>Ascomycota</taxon>
        <taxon>Pezizomycotina</taxon>
        <taxon>Dothideomycetes</taxon>
        <taxon>Dothideomycetidae</taxon>
        <taxon>Mycosphaerellales</taxon>
        <taxon>Extremaceae</taxon>
        <taxon>Saxophila</taxon>
    </lineage>
</organism>
<evidence type="ECO:0000313" key="1">
    <source>
        <dbReference type="EMBL" id="KAK5175184.1"/>
    </source>
</evidence>
<gene>
    <name evidence="1" type="ORF">LTR77_000321</name>
</gene>
<name>A0AAV9PMQ2_9PEZI</name>
<protein>
    <submittedName>
        <fullName evidence="1">Uncharacterized protein</fullName>
    </submittedName>
</protein>
<dbReference type="RefSeq" id="XP_064663822.1">
    <property type="nucleotide sequence ID" value="XM_064797588.1"/>
</dbReference>
<comment type="caution">
    <text evidence="1">The sequence shown here is derived from an EMBL/GenBank/DDBJ whole genome shotgun (WGS) entry which is preliminary data.</text>
</comment>
<proteinExistence type="predicted"/>
<accession>A0AAV9PMQ2</accession>
<keyword evidence="2" id="KW-1185">Reference proteome</keyword>